<proteinExistence type="inferred from homology"/>
<dbReference type="SMART" id="SM00487">
    <property type="entry name" value="DEXDc"/>
    <property type="match status" value="1"/>
</dbReference>
<dbReference type="InterPro" id="IPR000629">
    <property type="entry name" value="RNA-helicase_DEAD-box_CS"/>
</dbReference>
<name>A0A1G9U7W3_9FIRM</name>
<dbReference type="CDD" id="cd00268">
    <property type="entry name" value="DEADc"/>
    <property type="match status" value="1"/>
</dbReference>
<dbReference type="PROSITE" id="PS00039">
    <property type="entry name" value="DEAD_ATP_HELICASE"/>
    <property type="match status" value="1"/>
</dbReference>
<dbReference type="STRING" id="146817.SAMN04488502_105219"/>
<dbReference type="GO" id="GO:0003724">
    <property type="term" value="F:RNA helicase activity"/>
    <property type="evidence" value="ECO:0007669"/>
    <property type="project" value="UniProtKB-EC"/>
</dbReference>
<dbReference type="GO" id="GO:0005840">
    <property type="term" value="C:ribosome"/>
    <property type="evidence" value="ECO:0007669"/>
    <property type="project" value="TreeGrafter"/>
</dbReference>
<feature type="domain" description="DEAD-box RNA helicase Q" evidence="17">
    <location>
        <begin position="2"/>
        <end position="30"/>
    </location>
</feature>
<keyword evidence="4 13" id="KW-0378">Hydrolase</keyword>
<dbReference type="AlphaFoldDB" id="A0A1G9U7W3"/>
<keyword evidence="19" id="KW-1185">Reference proteome</keyword>
<evidence type="ECO:0000256" key="12">
    <source>
        <dbReference type="PROSITE-ProRule" id="PRU00552"/>
    </source>
</evidence>
<dbReference type="GO" id="GO:0005524">
    <property type="term" value="F:ATP binding"/>
    <property type="evidence" value="ECO:0007669"/>
    <property type="project" value="UniProtKB-KW"/>
</dbReference>
<evidence type="ECO:0000256" key="7">
    <source>
        <dbReference type="ARBA" id="ARBA00022884"/>
    </source>
</evidence>
<dbReference type="GO" id="GO:0005829">
    <property type="term" value="C:cytosol"/>
    <property type="evidence" value="ECO:0007669"/>
    <property type="project" value="TreeGrafter"/>
</dbReference>
<evidence type="ECO:0000256" key="4">
    <source>
        <dbReference type="ARBA" id="ARBA00022801"/>
    </source>
</evidence>
<dbReference type="FunFam" id="3.40.50.300:FF:000108">
    <property type="entry name" value="ATP-dependent RNA helicase RhlE"/>
    <property type="match status" value="1"/>
</dbReference>
<dbReference type="InterPro" id="IPR027417">
    <property type="entry name" value="P-loop_NTPase"/>
</dbReference>
<evidence type="ECO:0000313" key="19">
    <source>
        <dbReference type="Proteomes" id="UP000214880"/>
    </source>
</evidence>
<dbReference type="InterPro" id="IPR044742">
    <property type="entry name" value="DEAD/DEAH_RhlB"/>
</dbReference>
<keyword evidence="3 13" id="KW-0547">Nucleotide-binding</keyword>
<dbReference type="GO" id="GO:0033592">
    <property type="term" value="F:RNA strand annealing activity"/>
    <property type="evidence" value="ECO:0007669"/>
    <property type="project" value="TreeGrafter"/>
</dbReference>
<dbReference type="Proteomes" id="UP000214880">
    <property type="component" value="Unassembled WGS sequence"/>
</dbReference>
<evidence type="ECO:0000256" key="9">
    <source>
        <dbReference type="ARBA" id="ARBA00038437"/>
    </source>
</evidence>
<evidence type="ECO:0000259" key="15">
    <source>
        <dbReference type="PROSITE" id="PS51192"/>
    </source>
</evidence>
<dbReference type="InterPro" id="IPR011545">
    <property type="entry name" value="DEAD/DEAH_box_helicase_dom"/>
</dbReference>
<dbReference type="InterPro" id="IPR014001">
    <property type="entry name" value="Helicase_ATP-bd"/>
</dbReference>
<keyword evidence="2" id="KW-0963">Cytoplasm</keyword>
<dbReference type="RefSeq" id="WP_281242284.1">
    <property type="nucleotide sequence ID" value="NZ_FNHB01000005.1"/>
</dbReference>
<dbReference type="Gene3D" id="3.40.50.300">
    <property type="entry name" value="P-loop containing nucleotide triphosphate hydrolases"/>
    <property type="match status" value="2"/>
</dbReference>
<evidence type="ECO:0000256" key="2">
    <source>
        <dbReference type="ARBA" id="ARBA00022490"/>
    </source>
</evidence>
<dbReference type="PROSITE" id="PS51192">
    <property type="entry name" value="HELICASE_ATP_BIND_1"/>
    <property type="match status" value="1"/>
</dbReference>
<dbReference type="GO" id="GO:0009409">
    <property type="term" value="P:response to cold"/>
    <property type="evidence" value="ECO:0007669"/>
    <property type="project" value="TreeGrafter"/>
</dbReference>
<dbReference type="SUPFAM" id="SSF52540">
    <property type="entry name" value="P-loop containing nucleoside triphosphate hydrolases"/>
    <property type="match status" value="1"/>
</dbReference>
<evidence type="ECO:0000256" key="10">
    <source>
        <dbReference type="ARBA" id="ARBA00047984"/>
    </source>
</evidence>
<dbReference type="SMART" id="SM00490">
    <property type="entry name" value="HELICc"/>
    <property type="match status" value="1"/>
</dbReference>
<dbReference type="EC" id="3.6.4.13" evidence="1"/>
<organism evidence="18 19">
    <name type="scientific">Dendrosporobacter quercicolus</name>
    <dbReference type="NCBI Taxonomy" id="146817"/>
    <lineage>
        <taxon>Bacteria</taxon>
        <taxon>Bacillati</taxon>
        <taxon>Bacillota</taxon>
        <taxon>Negativicutes</taxon>
        <taxon>Selenomonadales</taxon>
        <taxon>Sporomusaceae</taxon>
        <taxon>Dendrosporobacter</taxon>
    </lineage>
</organism>
<dbReference type="EMBL" id="FNHB01000005">
    <property type="protein sequence ID" value="SDM55958.1"/>
    <property type="molecule type" value="Genomic_DNA"/>
</dbReference>
<evidence type="ECO:0000256" key="6">
    <source>
        <dbReference type="ARBA" id="ARBA00022840"/>
    </source>
</evidence>
<dbReference type="Pfam" id="PF00271">
    <property type="entry name" value="Helicase_C"/>
    <property type="match status" value="1"/>
</dbReference>
<evidence type="ECO:0000256" key="11">
    <source>
        <dbReference type="ARBA" id="ARBA00067932"/>
    </source>
</evidence>
<evidence type="ECO:0000256" key="14">
    <source>
        <dbReference type="SAM" id="MobiDB-lite"/>
    </source>
</evidence>
<protein>
    <recommendedName>
        <fullName evidence="11">ATP-dependent RNA helicase CshA</fullName>
        <ecNumber evidence="1">3.6.4.13</ecNumber>
    </recommendedName>
</protein>
<reference evidence="18 19" key="1">
    <citation type="submission" date="2016-10" db="EMBL/GenBank/DDBJ databases">
        <authorList>
            <person name="de Groot N.N."/>
        </authorList>
    </citation>
    <scope>NUCLEOTIDE SEQUENCE [LARGE SCALE GENOMIC DNA]</scope>
    <source>
        <strain evidence="18 19">DSM 1736</strain>
    </source>
</reference>
<dbReference type="PANTHER" id="PTHR47963">
    <property type="entry name" value="DEAD-BOX ATP-DEPENDENT RNA HELICASE 47, MITOCHONDRIAL"/>
    <property type="match status" value="1"/>
</dbReference>
<feature type="compositionally biased region" description="Basic and acidic residues" evidence="14">
    <location>
        <begin position="429"/>
        <end position="441"/>
    </location>
</feature>
<evidence type="ECO:0000256" key="1">
    <source>
        <dbReference type="ARBA" id="ARBA00012552"/>
    </source>
</evidence>
<dbReference type="PROSITE" id="PS51195">
    <property type="entry name" value="Q_MOTIF"/>
    <property type="match status" value="1"/>
</dbReference>
<evidence type="ECO:0000259" key="17">
    <source>
        <dbReference type="PROSITE" id="PS51195"/>
    </source>
</evidence>
<keyword evidence="7" id="KW-0694">RNA-binding</keyword>
<gene>
    <name evidence="18" type="ORF">SAMN04488502_105219</name>
</gene>
<comment type="catalytic activity">
    <reaction evidence="10">
        <text>ATP + H2O = ADP + phosphate + H(+)</text>
        <dbReference type="Rhea" id="RHEA:13065"/>
        <dbReference type="ChEBI" id="CHEBI:15377"/>
        <dbReference type="ChEBI" id="CHEBI:15378"/>
        <dbReference type="ChEBI" id="CHEBI:30616"/>
        <dbReference type="ChEBI" id="CHEBI:43474"/>
        <dbReference type="ChEBI" id="CHEBI:456216"/>
        <dbReference type="EC" id="3.6.4.13"/>
    </reaction>
</comment>
<sequence>MEKFKVLGISDEIIRSLNDMGFEEPTPIQEQAIPEAMAGNDLVGQAQTGTGKTAAFGIPLIEKVRHTGGRIQGVILTPTRELAIQVAEELNKLGQYANVFALPIYGGQEIGRQIKALRKNPQIIVATPGRLMDHMERRNIRLGDTKILILDEADEMLNMGFIDDIEKILKETPESRQTLLFSATMPRAIQNLSQKFLKNPTFVSIKAKEVTVPLVEQFYVEVPDRQKFDVLCRLLDIQAPELAIAFGRTKRRVDELSEALKKRGYSAEGIHGDLTQAKRDSVLRQFRDGVIDILVATDVAARGLDVSGVTHVYNFDIPQDAESYVHRIGRTGRAGNTGAALTFVIPRELDHLRSIERHTKRKIVRMPVPSLTDALEGQQKLAVEKLLRVIEEGNYDEYKGRAEELLNQSDSVALVSAALKLLTKEPDTTPVKLTEEAPLRARRDRNRPPQFNRRKGPGENRPPFNKNRSRPHA</sequence>
<evidence type="ECO:0000256" key="13">
    <source>
        <dbReference type="RuleBase" id="RU000492"/>
    </source>
</evidence>
<dbReference type="PANTHER" id="PTHR47963:SF5">
    <property type="entry name" value="DEAD-BOX ATP-DEPENDENT RNA HELICASE CSHA"/>
    <property type="match status" value="1"/>
</dbReference>
<dbReference type="FunFam" id="3.40.50.300:FF:000783">
    <property type="entry name" value="DEAD-box ATP-dependent RNA helicase CshA"/>
    <property type="match status" value="1"/>
</dbReference>
<feature type="region of interest" description="Disordered" evidence="14">
    <location>
        <begin position="429"/>
        <end position="473"/>
    </location>
</feature>
<accession>A0A1G9U7W3</accession>
<dbReference type="CDD" id="cd18787">
    <property type="entry name" value="SF2_C_DEAD"/>
    <property type="match status" value="1"/>
</dbReference>
<feature type="short sequence motif" description="Q motif" evidence="12">
    <location>
        <begin position="2"/>
        <end position="30"/>
    </location>
</feature>
<keyword evidence="8" id="KW-0346">Stress response</keyword>
<evidence type="ECO:0000256" key="5">
    <source>
        <dbReference type="ARBA" id="ARBA00022806"/>
    </source>
</evidence>
<evidence type="ECO:0000313" key="18">
    <source>
        <dbReference type="EMBL" id="SDM55958.1"/>
    </source>
</evidence>
<dbReference type="Pfam" id="PF00270">
    <property type="entry name" value="DEAD"/>
    <property type="match status" value="1"/>
</dbReference>
<keyword evidence="5 13" id="KW-0347">Helicase</keyword>
<feature type="domain" description="Helicase C-terminal" evidence="16">
    <location>
        <begin position="214"/>
        <end position="376"/>
    </location>
</feature>
<feature type="domain" description="Helicase ATP-binding" evidence="15">
    <location>
        <begin position="33"/>
        <end position="203"/>
    </location>
</feature>
<evidence type="ECO:0000256" key="3">
    <source>
        <dbReference type="ARBA" id="ARBA00022741"/>
    </source>
</evidence>
<evidence type="ECO:0000259" key="16">
    <source>
        <dbReference type="PROSITE" id="PS51194"/>
    </source>
</evidence>
<dbReference type="InterPro" id="IPR001650">
    <property type="entry name" value="Helicase_C-like"/>
</dbReference>
<evidence type="ECO:0000256" key="8">
    <source>
        <dbReference type="ARBA" id="ARBA00023016"/>
    </source>
</evidence>
<dbReference type="GO" id="GO:0016787">
    <property type="term" value="F:hydrolase activity"/>
    <property type="evidence" value="ECO:0007669"/>
    <property type="project" value="UniProtKB-KW"/>
</dbReference>
<dbReference type="InterPro" id="IPR050547">
    <property type="entry name" value="DEAD_box_RNA_helicases"/>
</dbReference>
<comment type="similarity">
    <text evidence="9 13">Belongs to the DEAD box helicase family.</text>
</comment>
<dbReference type="InterPro" id="IPR014014">
    <property type="entry name" value="RNA_helicase_DEAD_Q_motif"/>
</dbReference>
<dbReference type="PROSITE" id="PS51194">
    <property type="entry name" value="HELICASE_CTER"/>
    <property type="match status" value="1"/>
</dbReference>
<keyword evidence="6 13" id="KW-0067">ATP-binding</keyword>